<accession>A0A2A9HCY2</accession>
<feature type="chain" id="PRO_5013129150" evidence="1">
    <location>
        <begin position="25"/>
        <end position="100"/>
    </location>
</feature>
<name>A0A2A9HCY2_TEPT2</name>
<evidence type="ECO:0000313" key="2">
    <source>
        <dbReference type="EMBL" id="PFG72866.1"/>
    </source>
</evidence>
<keyword evidence="3" id="KW-1185">Reference proteome</keyword>
<evidence type="ECO:0000313" key="3">
    <source>
        <dbReference type="Proteomes" id="UP000223071"/>
    </source>
</evidence>
<reference evidence="2 3" key="1">
    <citation type="submission" date="2017-09" db="EMBL/GenBank/DDBJ databases">
        <title>Sequencing the genomes of two abundant thermophiles in Great Basin hot springs: Thermocrinis jamiesonii and novel Chloroflexi Thermoflexus hugenholtzii.</title>
        <authorList>
            <person name="Hedlund B."/>
        </authorList>
    </citation>
    <scope>NUCLEOTIDE SEQUENCE [LARGE SCALE GENOMIC DNA]</scope>
    <source>
        <strain evidence="2 3">G233</strain>
    </source>
</reference>
<keyword evidence="1" id="KW-0732">Signal</keyword>
<dbReference type="AlphaFoldDB" id="A0A2A9HCY2"/>
<proteinExistence type="predicted"/>
<evidence type="ECO:0000256" key="1">
    <source>
        <dbReference type="SAM" id="SignalP"/>
    </source>
</evidence>
<sequence>MNARHARRTLALAAAACVSFATLAAVLAQVSFGSYELWWRTTSGGGRSTGGPYELRAAIGQPLAGTSTGGSFTVASGFLPGGGQDRYYRYLPLLATDGTN</sequence>
<dbReference type="RefSeq" id="WP_098502366.1">
    <property type="nucleotide sequence ID" value="NZ_PDJQ01000001.1"/>
</dbReference>
<feature type="signal peptide" evidence="1">
    <location>
        <begin position="1"/>
        <end position="24"/>
    </location>
</feature>
<gene>
    <name evidence="2" type="ORF">A9A59_0058</name>
</gene>
<protein>
    <submittedName>
        <fullName evidence="2">Uncharacterized protein</fullName>
    </submittedName>
</protein>
<dbReference type="Proteomes" id="UP000223071">
    <property type="component" value="Unassembled WGS sequence"/>
</dbReference>
<comment type="caution">
    <text evidence="2">The sequence shown here is derived from an EMBL/GenBank/DDBJ whole genome shotgun (WGS) entry which is preliminary data.</text>
</comment>
<organism evidence="2 3">
    <name type="scientific">Tepidiforma thermophila (strain KCTC 52669 / CGMCC 1.13589 / G233)</name>
    <dbReference type="NCBI Taxonomy" id="2761530"/>
    <lineage>
        <taxon>Bacteria</taxon>
        <taxon>Bacillati</taxon>
        <taxon>Chloroflexota</taxon>
        <taxon>Tepidiformia</taxon>
        <taxon>Tepidiformales</taxon>
        <taxon>Tepidiformaceae</taxon>
        <taxon>Tepidiforma</taxon>
    </lineage>
</organism>
<dbReference type="EMBL" id="PDJQ01000001">
    <property type="protein sequence ID" value="PFG72866.1"/>
    <property type="molecule type" value="Genomic_DNA"/>
</dbReference>